<dbReference type="AlphaFoldDB" id="A0A160U3S8"/>
<feature type="transmembrane region" description="Helical" evidence="7">
    <location>
        <begin position="358"/>
        <end position="376"/>
    </location>
</feature>
<dbReference type="InterPro" id="IPR050833">
    <property type="entry name" value="Poly_Biosynth_Transport"/>
</dbReference>
<evidence type="ECO:0000256" key="3">
    <source>
        <dbReference type="ARBA" id="ARBA00022475"/>
    </source>
</evidence>
<feature type="transmembrane region" description="Helical" evidence="7">
    <location>
        <begin position="14"/>
        <end position="38"/>
    </location>
</feature>
<feature type="transmembrane region" description="Helical" evidence="7">
    <location>
        <begin position="148"/>
        <end position="168"/>
    </location>
</feature>
<keyword evidence="6 7" id="KW-0472">Membrane</keyword>
<feature type="transmembrane region" description="Helical" evidence="7">
    <location>
        <begin position="321"/>
        <end position="337"/>
    </location>
</feature>
<feature type="transmembrane region" description="Helical" evidence="7">
    <location>
        <begin position="414"/>
        <end position="434"/>
    </location>
</feature>
<dbReference type="Pfam" id="PF13440">
    <property type="entry name" value="Polysacc_synt_3"/>
    <property type="match status" value="1"/>
</dbReference>
<protein>
    <submittedName>
        <fullName evidence="8">Lipopolysaccharide biosynthesis protein WzxC</fullName>
    </submittedName>
</protein>
<feature type="transmembrane region" description="Helical" evidence="7">
    <location>
        <begin position="174"/>
        <end position="194"/>
    </location>
</feature>
<accession>A0A160U3S8</accession>
<evidence type="ECO:0000256" key="5">
    <source>
        <dbReference type="ARBA" id="ARBA00022989"/>
    </source>
</evidence>
<dbReference type="PANTHER" id="PTHR30250:SF10">
    <property type="entry name" value="LIPOPOLYSACCHARIDE BIOSYNTHESIS PROTEIN WZXC"/>
    <property type="match status" value="1"/>
</dbReference>
<feature type="transmembrane region" description="Helical" evidence="7">
    <location>
        <begin position="84"/>
        <end position="102"/>
    </location>
</feature>
<feature type="transmembrane region" description="Helical" evidence="7">
    <location>
        <begin position="290"/>
        <end position="315"/>
    </location>
</feature>
<sequence length="492" mass="52690">MTASFIIRRAMRNLVWMFAHSWGSAIFGLVSFAIMARILGPEPYGIMALASLIFGLVGIFVGPPLTESLQQREDLSDAHLDTTFWLNSGLTVLFSIIIALLAKPLANLIGAPAVADVLPALSLLMVLGSVEGVPGALLQRRLENDKVVLIETVSEVVSTGAALVLAILGFGVWALVLSMAVGTVISAAGIIYVAKWRPGFAVSRNAFRELFAFNRDTVLTYLLGYVDDAIPRFLLSMIGGERAVGLLAMAGNVSGMLTELLMGPFNEIAMNVVARLQSSRKTVHDLLDRVFAMTTAAIYPAILGLAMVAPLLVPLVVGDEWVAAVLPIQIFLVLGIRDATGNFNIAILRGVGDSKSPLLILSIGIVLLGAMAPFLMPYGVVGIAALIALRTFLTWPLSALLVQRAAGYSALHQLTVGWQALLSAIGMVGAVWTVQKFLPSEWFDVAIIVAMVATGIVAYGALMFLIGARQVREIREGMTWFRNHHDSVEDAI</sequence>
<comment type="similarity">
    <text evidence="2">Belongs to the polysaccharide synthase family.</text>
</comment>
<feature type="transmembrane region" description="Helical" evidence="7">
    <location>
        <begin position="382"/>
        <end position="402"/>
    </location>
</feature>
<evidence type="ECO:0000256" key="1">
    <source>
        <dbReference type="ARBA" id="ARBA00004651"/>
    </source>
</evidence>
<evidence type="ECO:0000313" key="8">
    <source>
        <dbReference type="EMBL" id="CUS57159.1"/>
    </source>
</evidence>
<dbReference type="PANTHER" id="PTHR30250">
    <property type="entry name" value="PST FAMILY PREDICTED COLANIC ACID TRANSPORTER"/>
    <property type="match status" value="1"/>
</dbReference>
<dbReference type="EMBL" id="CZQD01000038">
    <property type="protein sequence ID" value="CUS57159.1"/>
    <property type="molecule type" value="Genomic_DNA"/>
</dbReference>
<gene>
    <name evidence="8" type="ORF">MGWOODY_Hyp762</name>
</gene>
<evidence type="ECO:0000256" key="2">
    <source>
        <dbReference type="ARBA" id="ARBA00007430"/>
    </source>
</evidence>
<evidence type="ECO:0000256" key="6">
    <source>
        <dbReference type="ARBA" id="ARBA00023136"/>
    </source>
</evidence>
<feature type="transmembrane region" description="Helical" evidence="7">
    <location>
        <begin position="446"/>
        <end position="468"/>
    </location>
</feature>
<evidence type="ECO:0000256" key="7">
    <source>
        <dbReference type="SAM" id="Phobius"/>
    </source>
</evidence>
<evidence type="ECO:0000256" key="4">
    <source>
        <dbReference type="ARBA" id="ARBA00022692"/>
    </source>
</evidence>
<comment type="subcellular location">
    <subcellularLocation>
        <location evidence="1">Cell membrane</location>
        <topology evidence="1">Multi-pass membrane protein</topology>
    </subcellularLocation>
</comment>
<name>A0A160U3S8_9ZZZZ</name>
<keyword evidence="4 7" id="KW-0812">Transmembrane</keyword>
<dbReference type="GO" id="GO:0005886">
    <property type="term" value="C:plasma membrane"/>
    <property type="evidence" value="ECO:0007669"/>
    <property type="project" value="UniProtKB-SubCell"/>
</dbReference>
<feature type="transmembrane region" description="Helical" evidence="7">
    <location>
        <begin position="44"/>
        <end position="63"/>
    </location>
</feature>
<reference evidence="8" key="1">
    <citation type="submission" date="2015-10" db="EMBL/GenBank/DDBJ databases">
        <authorList>
            <person name="Gilbert D.G."/>
        </authorList>
    </citation>
    <scope>NUCLEOTIDE SEQUENCE</scope>
</reference>
<proteinExistence type="inferred from homology"/>
<keyword evidence="5 7" id="KW-1133">Transmembrane helix</keyword>
<keyword evidence="3" id="KW-1003">Cell membrane</keyword>
<organism evidence="8">
    <name type="scientific">hydrothermal vent metagenome</name>
    <dbReference type="NCBI Taxonomy" id="652676"/>
    <lineage>
        <taxon>unclassified sequences</taxon>
        <taxon>metagenomes</taxon>
        <taxon>ecological metagenomes</taxon>
    </lineage>
</organism>